<dbReference type="InterPro" id="IPR035398">
    <property type="entry name" value="Bac_rhamnosid_C"/>
</dbReference>
<dbReference type="InterPro" id="IPR012341">
    <property type="entry name" value="6hp_glycosidase-like_sf"/>
</dbReference>
<feature type="domain" description="Alpha-L-rhamnosidase C-terminal" evidence="8">
    <location>
        <begin position="782"/>
        <end position="849"/>
    </location>
</feature>
<dbReference type="PIRSF" id="PIRSF010631">
    <property type="entry name" value="A-rhamnsds"/>
    <property type="match status" value="1"/>
</dbReference>
<keyword evidence="3 9" id="KW-0378">Hydrolase</keyword>
<dbReference type="Gene3D" id="2.60.420.10">
    <property type="entry name" value="Maltose phosphorylase, domain 3"/>
    <property type="match status" value="1"/>
</dbReference>
<accession>A0ABT6ZG16</accession>
<evidence type="ECO:0000256" key="4">
    <source>
        <dbReference type="SAM" id="MobiDB-lite"/>
    </source>
</evidence>
<evidence type="ECO:0000259" key="7">
    <source>
        <dbReference type="Pfam" id="PF17389"/>
    </source>
</evidence>
<dbReference type="Gene3D" id="2.60.120.260">
    <property type="entry name" value="Galactose-binding domain-like"/>
    <property type="match status" value="2"/>
</dbReference>
<dbReference type="GO" id="GO:0016787">
    <property type="term" value="F:hydrolase activity"/>
    <property type="evidence" value="ECO:0007669"/>
    <property type="project" value="UniProtKB-KW"/>
</dbReference>
<dbReference type="InterPro" id="IPR013737">
    <property type="entry name" value="Bac_rhamnosid_N"/>
</dbReference>
<evidence type="ECO:0000259" key="5">
    <source>
        <dbReference type="Pfam" id="PF05592"/>
    </source>
</evidence>
<dbReference type="EC" id="3.2.1.40" evidence="2"/>
<feature type="region of interest" description="Disordered" evidence="4">
    <location>
        <begin position="874"/>
        <end position="896"/>
    </location>
</feature>
<dbReference type="InterPro" id="IPR035396">
    <property type="entry name" value="Bac_rhamnosid6H"/>
</dbReference>
<feature type="compositionally biased region" description="Basic and acidic residues" evidence="4">
    <location>
        <begin position="884"/>
        <end position="896"/>
    </location>
</feature>
<dbReference type="Proteomes" id="UP001321481">
    <property type="component" value="Unassembled WGS sequence"/>
</dbReference>
<reference evidence="9 10" key="1">
    <citation type="submission" date="2023-05" db="EMBL/GenBank/DDBJ databases">
        <title>Microbacterium dauci sp.nov., Isolated from Carrot Rhizosphere Soil.</title>
        <authorList>
            <person name="Xiao Z."/>
            <person name="Zheng J."/>
        </authorList>
    </citation>
    <scope>NUCLEOTIDE SEQUENCE [LARGE SCALE GENOMIC DNA]</scope>
    <source>
        <strain evidence="9 10">LX3-4</strain>
    </source>
</reference>
<dbReference type="RefSeq" id="WP_283716783.1">
    <property type="nucleotide sequence ID" value="NZ_JASJND010000007.1"/>
</dbReference>
<dbReference type="PANTHER" id="PTHR33307:SF6">
    <property type="entry name" value="ALPHA-RHAMNOSIDASE (EUROFUNG)-RELATED"/>
    <property type="match status" value="1"/>
</dbReference>
<feature type="domain" description="Alpha-L-rhamnosidase six-hairpin glycosidase" evidence="7">
    <location>
        <begin position="423"/>
        <end position="774"/>
    </location>
</feature>
<dbReference type="InterPro" id="IPR008928">
    <property type="entry name" value="6-hairpin_glycosidase_sf"/>
</dbReference>
<dbReference type="InterPro" id="IPR008902">
    <property type="entry name" value="Rhamnosid_concanavalin"/>
</dbReference>
<dbReference type="Pfam" id="PF05592">
    <property type="entry name" value="Bac_rhamnosid"/>
    <property type="match status" value="1"/>
</dbReference>
<comment type="caution">
    <text evidence="9">The sequence shown here is derived from an EMBL/GenBank/DDBJ whole genome shotgun (WGS) entry which is preliminary data.</text>
</comment>
<evidence type="ECO:0000256" key="1">
    <source>
        <dbReference type="ARBA" id="ARBA00001445"/>
    </source>
</evidence>
<dbReference type="Pfam" id="PF17389">
    <property type="entry name" value="Bac_rhamnosid6H"/>
    <property type="match status" value="1"/>
</dbReference>
<dbReference type="Gene3D" id="1.50.10.10">
    <property type="match status" value="1"/>
</dbReference>
<evidence type="ECO:0000313" key="10">
    <source>
        <dbReference type="Proteomes" id="UP001321481"/>
    </source>
</evidence>
<evidence type="ECO:0000313" key="9">
    <source>
        <dbReference type="EMBL" id="MDJ1115094.1"/>
    </source>
</evidence>
<gene>
    <name evidence="9" type="ORF">QNI14_11600</name>
</gene>
<feature type="domain" description="Alpha-L-rhamnosidase concanavalin-like" evidence="5">
    <location>
        <begin position="323"/>
        <end position="405"/>
    </location>
</feature>
<sequence length="896" mass="97292">MPEPLPSLDIVDAGNRLLRLDSQYPPGMIGVPSEGLRLSWRQSRPEPQLGYQVRWWNDNVHIDPPVSTDASIGILAPGPALGSGERRLYSVRVATLHGWTGWSDALVVEGMLVPDDLIALPIGGGRPTGGQATLLRHRFELPATARSARLTGTFWGIGEIRLNGQNATDEHLTPGWTPYSKRILVGTWDVTGLLHSGENVIGALVGDGWYRGRLGWDGRQELYGDETAALLQLDVECVDGSLIRVASSPQWRVATGAIQSAGLYDGVTVDLRQEPRGWDSAGFDDSGWQPARGIPVDTSVLEPRVTTGVRTVEEWGAQVVPRQGSALVDTGQNIAGWLRLVVVGSAGDVVTVRHAEVLEPDGALHTASLRSARATDSYVLAHDGETVLEPHLTYHGFQFAEVVGASVLSATVVAISSADRPRAEFVCADDRLNRLHSNVVWSQRGNFVSLPTDCPQRDERLGWTGDAQVFASTACTLFDVESFWLSWMRDVALEQEENGSIPSVVPNILANVGTDEDRTWTSGRAGWGDVATIAPWAVYDSYGSDEILARQLGSMRKWVSHLESRSGGDLLPREFQFGDWLDPDAPADRPSEAKAPADFVANAFFAHSARLLADAEDLVGDATRAVLMRDLAARVAELTWIQWGEEAIDTQTGAALALELHIAPPTERERVGARLAERVREQDGRIATGFLGTPLVLHALATGGYFDEAYEMLLRSEPPSWLYQVEMGATTVWERWDALDTDGHPLTANDGSEGMLSFNHYAYGAVVDWMYRVVAGLAPTRRSPGYRTVIVAPRPCRQIPWARASIETRLGAASVSWTIRDGDLEIDLVIPPGSEAVLDLPVTENSRITLNEAPYSGGLVAAGVHHVTVSSPQVFDAAGGGHRSPRDLTADTRPRP</sequence>
<protein>
    <recommendedName>
        <fullName evidence="2">alpha-L-rhamnosidase</fullName>
        <ecNumber evidence="2">3.2.1.40</ecNumber>
    </recommendedName>
</protein>
<dbReference type="InterPro" id="IPR016007">
    <property type="entry name" value="Alpha_rhamnosid"/>
</dbReference>
<dbReference type="Pfam" id="PF08531">
    <property type="entry name" value="Bac_rhamnosid_N"/>
    <property type="match status" value="1"/>
</dbReference>
<keyword evidence="10" id="KW-1185">Reference proteome</keyword>
<dbReference type="Pfam" id="PF17390">
    <property type="entry name" value="Bac_rhamnosid_C"/>
    <property type="match status" value="1"/>
</dbReference>
<dbReference type="SUPFAM" id="SSF48208">
    <property type="entry name" value="Six-hairpin glycosidases"/>
    <property type="match status" value="1"/>
</dbReference>
<dbReference type="PANTHER" id="PTHR33307">
    <property type="entry name" value="ALPHA-RHAMNOSIDASE (EUROFUNG)"/>
    <property type="match status" value="1"/>
</dbReference>
<evidence type="ECO:0000256" key="3">
    <source>
        <dbReference type="ARBA" id="ARBA00022801"/>
    </source>
</evidence>
<evidence type="ECO:0000259" key="6">
    <source>
        <dbReference type="Pfam" id="PF08531"/>
    </source>
</evidence>
<name>A0ABT6ZG16_9MICO</name>
<dbReference type="EMBL" id="JASJND010000007">
    <property type="protein sequence ID" value="MDJ1115094.1"/>
    <property type="molecule type" value="Genomic_DNA"/>
</dbReference>
<comment type="catalytic activity">
    <reaction evidence="1">
        <text>Hydrolysis of terminal non-reducing alpha-L-rhamnose residues in alpha-L-rhamnosides.</text>
        <dbReference type="EC" id="3.2.1.40"/>
    </reaction>
</comment>
<evidence type="ECO:0000259" key="8">
    <source>
        <dbReference type="Pfam" id="PF17390"/>
    </source>
</evidence>
<feature type="domain" description="Bacterial alpha-L-rhamnosidase N-terminal" evidence="6">
    <location>
        <begin position="145"/>
        <end position="313"/>
    </location>
</feature>
<organism evidence="9 10">
    <name type="scientific">Microbacterium dauci</name>
    <dbReference type="NCBI Taxonomy" id="3048008"/>
    <lineage>
        <taxon>Bacteria</taxon>
        <taxon>Bacillati</taxon>
        <taxon>Actinomycetota</taxon>
        <taxon>Actinomycetes</taxon>
        <taxon>Micrococcales</taxon>
        <taxon>Microbacteriaceae</taxon>
        <taxon>Microbacterium</taxon>
    </lineage>
</organism>
<proteinExistence type="predicted"/>
<evidence type="ECO:0000256" key="2">
    <source>
        <dbReference type="ARBA" id="ARBA00012652"/>
    </source>
</evidence>